<dbReference type="EMBL" id="CP000555">
    <property type="protein sequence ID" value="ABM95920.1"/>
    <property type="molecule type" value="Genomic_DNA"/>
</dbReference>
<organism evidence="10 11">
    <name type="scientific">Methylibium petroleiphilum (strain ATCC BAA-1232 / LMG 22953 / PM1)</name>
    <dbReference type="NCBI Taxonomy" id="420662"/>
    <lineage>
        <taxon>Bacteria</taxon>
        <taxon>Pseudomonadati</taxon>
        <taxon>Pseudomonadota</taxon>
        <taxon>Betaproteobacteria</taxon>
        <taxon>Burkholderiales</taxon>
        <taxon>Sphaerotilaceae</taxon>
        <taxon>Methylibium</taxon>
    </lineage>
</organism>
<reference evidence="10 11" key="1">
    <citation type="journal article" date="2007" name="J. Bacteriol.">
        <title>Whole-genome analysis of the methyl tert-butyl ether-degrading beta-proteobacterium Methylibium petroleiphilum PM1.</title>
        <authorList>
            <person name="Kane S.R."/>
            <person name="Chakicherla A.Y."/>
            <person name="Chain P.S.G."/>
            <person name="Schmidt R."/>
            <person name="Shin M.W."/>
            <person name="Legler T.C."/>
            <person name="Scow K.M."/>
            <person name="Larimer F.W."/>
            <person name="Lucas S.M."/>
            <person name="Richardson P.M."/>
            <person name="Hristova K.R."/>
        </authorList>
    </citation>
    <scope>NUCLEOTIDE SEQUENCE [LARGE SCALE GENOMIC DNA]</scope>
    <source>
        <strain evidence="11">ATCC BAA-1232 / LMG 22953 / PM1</strain>
    </source>
</reference>
<name>A2SK31_METPP</name>
<dbReference type="Gene3D" id="2.40.50.100">
    <property type="match status" value="1"/>
</dbReference>
<accession>A2SK31</accession>
<evidence type="ECO:0000313" key="11">
    <source>
        <dbReference type="Proteomes" id="UP000000366"/>
    </source>
</evidence>
<keyword evidence="3" id="KW-0175">Coiled coil</keyword>
<evidence type="ECO:0000256" key="2">
    <source>
        <dbReference type="ARBA" id="ARBA00009477"/>
    </source>
</evidence>
<dbReference type="Pfam" id="PF25967">
    <property type="entry name" value="RND-MFP_C"/>
    <property type="match status" value="1"/>
</dbReference>
<comment type="similarity">
    <text evidence="2">Belongs to the membrane fusion protein (MFP) (TC 8.A.1) family.</text>
</comment>
<evidence type="ECO:0000259" key="9">
    <source>
        <dbReference type="Pfam" id="PF25967"/>
    </source>
</evidence>
<dbReference type="GO" id="GO:0046677">
    <property type="term" value="P:response to antibiotic"/>
    <property type="evidence" value="ECO:0007669"/>
    <property type="project" value="TreeGrafter"/>
</dbReference>
<dbReference type="SUPFAM" id="SSF111369">
    <property type="entry name" value="HlyD-like secretion proteins"/>
    <property type="match status" value="1"/>
</dbReference>
<sequence length="415" mass="42768">MVFPRVSMRHGAQMAVLSLAALLVACSRGGAANAPAAPPPAEVGVLTIKPRTVSLQNELPGRVSALLVAEVRPQVGGIVLTRDFREGSDVRKGQTLYQIDPAPFRAAFGSAQATLARAQANVVAAQAKSDRYKELVQIDAVSKQAADEAIAAALQAEADVAAAKAALETARINLAYTRITAPISGRIGKSSVTPGALVTANQAQALATVQQLDSIYVDVTQSSAELLRLRRELAAGRLKTDAANQASVKLKLDDGTLYPVSGKLQFSDVTVDEQTNSVTLRATFPNPKQLLLPGLYVRAVLEEGVRENAILVPQQAVARDNRGNAIAMVVGADGKVAQRAVQVPRSVGNEWLVDAGLKAGDQVVFEGLQKARPGAQVKAVERVPGAGASAPAPAASAPGAAASAATPAPAAASGT</sequence>
<dbReference type="KEGG" id="mpt:Mpe_A2967"/>
<dbReference type="Gene3D" id="2.40.30.170">
    <property type="match status" value="1"/>
</dbReference>
<gene>
    <name evidence="10" type="ordered locus">Mpe_A2967</name>
</gene>
<keyword evidence="5" id="KW-0732">Signal</keyword>
<dbReference type="Pfam" id="PF25917">
    <property type="entry name" value="BSH_RND"/>
    <property type="match status" value="1"/>
</dbReference>
<feature type="coiled-coil region" evidence="3">
    <location>
        <begin position="115"/>
        <end position="173"/>
    </location>
</feature>
<feature type="domain" description="Multidrug resistance protein MdtA-like alpha-helical hairpin" evidence="6">
    <location>
        <begin position="110"/>
        <end position="177"/>
    </location>
</feature>
<dbReference type="InterPro" id="IPR058626">
    <property type="entry name" value="MdtA-like_b-barrel"/>
</dbReference>
<comment type="subcellular location">
    <subcellularLocation>
        <location evidence="1">Cell envelope</location>
    </subcellularLocation>
</comment>
<dbReference type="InterPro" id="IPR058627">
    <property type="entry name" value="MdtA-like_C"/>
</dbReference>
<dbReference type="PANTHER" id="PTHR30158:SF3">
    <property type="entry name" value="MULTIDRUG EFFLUX PUMP SUBUNIT ACRA-RELATED"/>
    <property type="match status" value="1"/>
</dbReference>
<dbReference type="PANTHER" id="PTHR30158">
    <property type="entry name" value="ACRA/E-RELATED COMPONENT OF DRUG EFFLUX TRANSPORTER"/>
    <property type="match status" value="1"/>
</dbReference>
<evidence type="ECO:0000259" key="8">
    <source>
        <dbReference type="Pfam" id="PF25944"/>
    </source>
</evidence>
<dbReference type="AlphaFoldDB" id="A2SK31"/>
<proteinExistence type="inferred from homology"/>
<dbReference type="Gene3D" id="1.10.287.470">
    <property type="entry name" value="Helix hairpin bin"/>
    <property type="match status" value="1"/>
</dbReference>
<dbReference type="HOGENOM" id="CLU_018816_2_1_4"/>
<evidence type="ECO:0000259" key="6">
    <source>
        <dbReference type="Pfam" id="PF25876"/>
    </source>
</evidence>
<evidence type="ECO:0000256" key="1">
    <source>
        <dbReference type="ARBA" id="ARBA00004196"/>
    </source>
</evidence>
<dbReference type="Pfam" id="PF25944">
    <property type="entry name" value="Beta-barrel_RND"/>
    <property type="match status" value="1"/>
</dbReference>
<evidence type="ECO:0000256" key="5">
    <source>
        <dbReference type="SAM" id="SignalP"/>
    </source>
</evidence>
<dbReference type="Gene3D" id="2.40.420.20">
    <property type="match status" value="1"/>
</dbReference>
<dbReference type="InterPro" id="IPR058625">
    <property type="entry name" value="MdtA-like_BSH"/>
</dbReference>
<keyword evidence="11" id="KW-1185">Reference proteome</keyword>
<evidence type="ECO:0000256" key="3">
    <source>
        <dbReference type="SAM" id="Coils"/>
    </source>
</evidence>
<dbReference type="GO" id="GO:0022857">
    <property type="term" value="F:transmembrane transporter activity"/>
    <property type="evidence" value="ECO:0007669"/>
    <property type="project" value="InterPro"/>
</dbReference>
<dbReference type="Pfam" id="PF25876">
    <property type="entry name" value="HH_MFP_RND"/>
    <property type="match status" value="1"/>
</dbReference>
<dbReference type="PROSITE" id="PS51257">
    <property type="entry name" value="PROKAR_LIPOPROTEIN"/>
    <property type="match status" value="1"/>
</dbReference>
<evidence type="ECO:0000313" key="10">
    <source>
        <dbReference type="EMBL" id="ABM95920.1"/>
    </source>
</evidence>
<feature type="signal peptide" evidence="5">
    <location>
        <begin position="1"/>
        <end position="36"/>
    </location>
</feature>
<protein>
    <submittedName>
        <fullName evidence="10">Multidrug resistance protein</fullName>
    </submittedName>
</protein>
<feature type="chain" id="PRO_5002645542" evidence="5">
    <location>
        <begin position="37"/>
        <end position="415"/>
    </location>
</feature>
<dbReference type="InterPro" id="IPR006143">
    <property type="entry name" value="RND_pump_MFP"/>
</dbReference>
<dbReference type="STRING" id="420662.Mpe_A2967"/>
<feature type="domain" description="Multidrug resistance protein MdtA-like C-terminal permuted SH3" evidence="9">
    <location>
        <begin position="308"/>
        <end position="370"/>
    </location>
</feature>
<dbReference type="NCBIfam" id="TIGR01730">
    <property type="entry name" value="RND_mfp"/>
    <property type="match status" value="1"/>
</dbReference>
<dbReference type="InterPro" id="IPR058624">
    <property type="entry name" value="MdtA-like_HH"/>
</dbReference>
<evidence type="ECO:0000256" key="4">
    <source>
        <dbReference type="SAM" id="MobiDB-lite"/>
    </source>
</evidence>
<dbReference type="GO" id="GO:0005886">
    <property type="term" value="C:plasma membrane"/>
    <property type="evidence" value="ECO:0007669"/>
    <property type="project" value="UniProtKB-SubCell"/>
</dbReference>
<dbReference type="Proteomes" id="UP000000366">
    <property type="component" value="Chromosome"/>
</dbReference>
<dbReference type="FunFam" id="2.40.420.20:FF:000001">
    <property type="entry name" value="Efflux RND transporter periplasmic adaptor subunit"/>
    <property type="match status" value="1"/>
</dbReference>
<feature type="domain" description="Multidrug resistance protein MdtA-like beta-barrel" evidence="8">
    <location>
        <begin position="215"/>
        <end position="304"/>
    </location>
</feature>
<feature type="domain" description="Multidrug resistance protein MdtA-like barrel-sandwich hybrid" evidence="7">
    <location>
        <begin position="68"/>
        <end position="210"/>
    </location>
</feature>
<dbReference type="eggNOG" id="COG0845">
    <property type="taxonomic scope" value="Bacteria"/>
</dbReference>
<feature type="region of interest" description="Disordered" evidence="4">
    <location>
        <begin position="384"/>
        <end position="415"/>
    </location>
</feature>
<evidence type="ECO:0000259" key="7">
    <source>
        <dbReference type="Pfam" id="PF25917"/>
    </source>
</evidence>